<keyword evidence="11" id="KW-0520">NAD</keyword>
<dbReference type="InterPro" id="IPR000283">
    <property type="entry name" value="NADH_UbQ_OxRdtase_75kDa_su_CS"/>
</dbReference>
<evidence type="ECO:0000256" key="4">
    <source>
        <dbReference type="ARBA" id="ARBA00022485"/>
    </source>
</evidence>
<dbReference type="PROSITE" id="PS51839">
    <property type="entry name" value="4FE4S_HC3"/>
    <property type="match status" value="1"/>
</dbReference>
<comment type="cofactor">
    <cofactor evidence="1">
        <name>[4Fe-4S] cluster</name>
        <dbReference type="ChEBI" id="CHEBI:49883"/>
    </cofactor>
</comment>
<dbReference type="Gene3D" id="3.10.20.740">
    <property type="match status" value="1"/>
</dbReference>
<dbReference type="InterPro" id="IPR019574">
    <property type="entry name" value="NADH_UbQ_OxRdtase_Gsu_4Fe4S-bd"/>
</dbReference>
<dbReference type="Pfam" id="PF22117">
    <property type="entry name" value="Fer4_Nqo3"/>
    <property type="match status" value="1"/>
</dbReference>
<evidence type="ECO:0000256" key="1">
    <source>
        <dbReference type="ARBA" id="ARBA00001966"/>
    </source>
</evidence>
<dbReference type="SUPFAM" id="SSF54862">
    <property type="entry name" value="4Fe-4S ferredoxins"/>
    <property type="match status" value="1"/>
</dbReference>
<dbReference type="InterPro" id="IPR010228">
    <property type="entry name" value="NADH_UbQ_OxRdtase_Gsu"/>
</dbReference>
<evidence type="ECO:0000256" key="8">
    <source>
        <dbReference type="ARBA" id="ARBA00022967"/>
    </source>
</evidence>
<dbReference type="InterPro" id="IPR050123">
    <property type="entry name" value="Prok_molybdopt-oxidoreductase"/>
</dbReference>
<comment type="subunit">
    <text evidence="13">Composed of 13 different subunits. Subunits NuoCD, E, F, and G constitute the peripheral sector of the complex.</text>
</comment>
<comment type="cofactor">
    <cofactor evidence="16">
        <name>[2Fe-2S] cluster</name>
        <dbReference type="ChEBI" id="CHEBI:190135"/>
    </cofactor>
</comment>
<dbReference type="NCBIfam" id="TIGR01973">
    <property type="entry name" value="NuoG"/>
    <property type="match status" value="1"/>
</dbReference>
<keyword evidence="8" id="KW-1278">Translocase</keyword>
<feature type="domain" description="4Fe-4S His(Cys)3-ligated-type" evidence="21">
    <location>
        <begin position="83"/>
        <end position="122"/>
    </location>
</feature>
<dbReference type="Gene3D" id="3.40.50.740">
    <property type="match status" value="1"/>
</dbReference>
<dbReference type="GO" id="GO:0008137">
    <property type="term" value="F:NADH dehydrogenase (ubiquinone) activity"/>
    <property type="evidence" value="ECO:0007669"/>
    <property type="project" value="InterPro"/>
</dbReference>
<sequence>MFTIFIDKKNYTVKKSENLLHTCLSIGINLPYFCWHPTLGSIGACRQCAVKIYSNKKDPLGRITMACMTPIQNNMIISINEKEVKNFRKNNIEYLMIHHPHDCPVCAEGGNCHLQDMTVMAKHHNRKYNFSKKTYNNQYLGHFISHEMNRCISCYRCVRYYKDYCDGKDFGVYGSGQRMYFGRLESGELDNEHSGNLIEICPTGVFTDKLHKKHYNRKWDMQYSPNICQHCSIGCNILSGERYGYIRRIENRYNYNINQYFICDLGRFGYGYSNLKNRIKNPYIIKNKKKICLSSQKACNIAATIIKSSNKIIGIGSSRASLESNYALLKLVGKKNFSNGMLDSEYKSILLFIKLLENSGLKSISLKEIEECDSILIIGEDITQTSSRMALSIRQAIKMKLTKEAIKNDIPHWHSQGIKNFSEDLKNFLFFIGSTKTKLDDVTTYSYIGSIQNQINILNLIYDFIAKKDLTSYKFNKKTQEKVFLICNSLIKSKKPLIISGSRSSNSTILKIAFNISQSLYLLNSNTKIAFLPYASNSIGVSLFGGMTLNQAVNTIINKKINTLIIMENNLYHWMTKNTIDLIFKKVKTILVLDHQKTTTLKQANLVFPSSNSFESSGTVVNYEGRAQRFFKTYSAKFLNKKNKAKESWKWIYKIYNKINKNTIHDISLDKITKLYSSFSSYFTPLEQMLPTANTKIFEQKVPRSPNRASGRTALRSHINIHEPQQPEDTDSMFSFSMEGSNRFYEYSSYIPFVWSPGWNSPQAWNKFQKEIGGDLKNGSPGILLFKEKIKKTIFFSINKKKYSTKKNFFTIVPYYTLFGTDEISQYSPEIHHKICSIYALINAEDAKEKNLESGSIIIFQCLDQTFHMSIKLSKTLSSKNIALPLGRIGFPYTLLGKTIVNFQEVII</sequence>
<evidence type="ECO:0000259" key="19">
    <source>
        <dbReference type="PROSITE" id="PS51085"/>
    </source>
</evidence>
<dbReference type="Pfam" id="PF00384">
    <property type="entry name" value="Molybdopterin"/>
    <property type="match status" value="1"/>
</dbReference>
<evidence type="ECO:0000256" key="14">
    <source>
        <dbReference type="ARBA" id="ARBA00031577"/>
    </source>
</evidence>
<dbReference type="PROSITE" id="PS51669">
    <property type="entry name" value="4FE4S_MOW_BIS_MGD"/>
    <property type="match status" value="1"/>
</dbReference>
<evidence type="ECO:0000256" key="7">
    <source>
        <dbReference type="ARBA" id="ARBA00022723"/>
    </source>
</evidence>
<keyword evidence="7" id="KW-0479">Metal-binding</keyword>
<keyword evidence="4" id="KW-0004">4Fe-4S</keyword>
<dbReference type="InterPro" id="IPR006963">
    <property type="entry name" value="Mopterin_OxRdtase_4Fe-4S_dom"/>
</dbReference>
<evidence type="ECO:0000256" key="18">
    <source>
        <dbReference type="RuleBase" id="RU004523"/>
    </source>
</evidence>
<dbReference type="EMBL" id="OZ060371">
    <property type="protein sequence ID" value="CAL4042521.1"/>
    <property type="molecule type" value="Genomic_DNA"/>
</dbReference>
<dbReference type="SUPFAM" id="SSF54292">
    <property type="entry name" value="2Fe-2S ferredoxin-like"/>
    <property type="match status" value="1"/>
</dbReference>
<reference evidence="22" key="1">
    <citation type="submission" date="2024-06" db="EMBL/GenBank/DDBJ databases">
        <authorList>
            <person name="Manzano-Marin A."/>
            <person name="Manzano-Marin A."/>
            <person name="Alejandro Manzano Marin A."/>
        </authorList>
    </citation>
    <scope>NUCLEOTIDE SEQUENCE</scope>
    <source>
        <strain evidence="22">Ancorni-2928</strain>
    </source>
</reference>
<evidence type="ECO:0000256" key="12">
    <source>
        <dbReference type="ARBA" id="ARBA00025189"/>
    </source>
</evidence>
<dbReference type="SUPFAM" id="SSF53706">
    <property type="entry name" value="Formate dehydrogenase/DMSO reductase, domains 1-3"/>
    <property type="match status" value="1"/>
</dbReference>
<evidence type="ECO:0000256" key="5">
    <source>
        <dbReference type="ARBA" id="ARBA00022714"/>
    </source>
</evidence>
<dbReference type="Pfam" id="PF04879">
    <property type="entry name" value="Molybdop_Fe4S4"/>
    <property type="match status" value="1"/>
</dbReference>
<evidence type="ECO:0000256" key="13">
    <source>
        <dbReference type="ARBA" id="ARBA00026021"/>
    </source>
</evidence>
<dbReference type="CDD" id="cd00207">
    <property type="entry name" value="fer2"/>
    <property type="match status" value="1"/>
</dbReference>
<dbReference type="GO" id="GO:0051537">
    <property type="term" value="F:2 iron, 2 sulfur cluster binding"/>
    <property type="evidence" value="ECO:0007669"/>
    <property type="project" value="UniProtKB-KW"/>
</dbReference>
<dbReference type="GO" id="GO:0016020">
    <property type="term" value="C:membrane"/>
    <property type="evidence" value="ECO:0007669"/>
    <property type="project" value="InterPro"/>
</dbReference>
<evidence type="ECO:0000256" key="3">
    <source>
        <dbReference type="ARBA" id="ARBA00019902"/>
    </source>
</evidence>
<keyword evidence="10" id="KW-0411">Iron-sulfur</keyword>
<protein>
    <recommendedName>
        <fullName evidence="3">NADH-quinone oxidoreductase subunit G</fullName>
    </recommendedName>
    <alternativeName>
        <fullName evidence="14">NADH dehydrogenase I subunit G</fullName>
    </alternativeName>
    <alternativeName>
        <fullName evidence="15">NDH-1 subunit G</fullName>
    </alternativeName>
</protein>
<feature type="domain" description="2Fe-2S ferredoxin-type" evidence="19">
    <location>
        <begin position="1"/>
        <end position="83"/>
    </location>
</feature>
<keyword evidence="9" id="KW-0408">Iron</keyword>
<dbReference type="PROSITE" id="PS51085">
    <property type="entry name" value="2FE2S_FER_2"/>
    <property type="match status" value="1"/>
</dbReference>
<dbReference type="InterPro" id="IPR036010">
    <property type="entry name" value="2Fe-2S_ferredoxin-like_sf"/>
</dbReference>
<evidence type="ECO:0000256" key="2">
    <source>
        <dbReference type="ARBA" id="ARBA00005404"/>
    </source>
</evidence>
<evidence type="ECO:0000313" key="22">
    <source>
        <dbReference type="EMBL" id="CAL4042521.1"/>
    </source>
</evidence>
<evidence type="ECO:0000256" key="15">
    <source>
        <dbReference type="ARBA" id="ARBA00032783"/>
    </source>
</evidence>
<feature type="domain" description="4Fe-4S Mo/W bis-MGD-type" evidence="20">
    <location>
        <begin position="221"/>
        <end position="277"/>
    </location>
</feature>
<dbReference type="GO" id="GO:0051539">
    <property type="term" value="F:4 iron, 4 sulfur cluster binding"/>
    <property type="evidence" value="ECO:0007669"/>
    <property type="project" value="UniProtKB-KW"/>
</dbReference>
<evidence type="ECO:0000256" key="11">
    <source>
        <dbReference type="ARBA" id="ARBA00023027"/>
    </source>
</evidence>
<proteinExistence type="inferred from homology"/>
<dbReference type="Pfam" id="PF10588">
    <property type="entry name" value="NADH-G_4Fe-4S_3"/>
    <property type="match status" value="1"/>
</dbReference>
<dbReference type="Gene3D" id="3.30.200.210">
    <property type="match status" value="1"/>
</dbReference>
<dbReference type="GO" id="GO:0003954">
    <property type="term" value="F:NADH dehydrogenase activity"/>
    <property type="evidence" value="ECO:0007669"/>
    <property type="project" value="TreeGrafter"/>
</dbReference>
<evidence type="ECO:0000256" key="17">
    <source>
        <dbReference type="ARBA" id="ARBA00047712"/>
    </source>
</evidence>
<dbReference type="AlphaFoldDB" id="A0AAT9IGL2"/>
<dbReference type="InterPro" id="IPR054351">
    <property type="entry name" value="NADH_UbQ_OxRdtase_ferredoxin"/>
</dbReference>
<dbReference type="SMART" id="SM00929">
    <property type="entry name" value="NADH-G_4Fe-4S_3"/>
    <property type="match status" value="1"/>
</dbReference>
<dbReference type="FunFam" id="3.10.20.740:FF:000002">
    <property type="entry name" value="NADH-quinone oxidoreductase"/>
    <property type="match status" value="1"/>
</dbReference>
<comment type="similarity">
    <text evidence="2 18">Belongs to the complex I 75 kDa subunit family.</text>
</comment>
<name>A0AAT9IGL2_9GAMM</name>
<dbReference type="InterPro" id="IPR001041">
    <property type="entry name" value="2Fe-2S_ferredoxin-type"/>
</dbReference>
<dbReference type="PROSITE" id="PS00643">
    <property type="entry name" value="COMPLEX1_75K_3"/>
    <property type="match status" value="1"/>
</dbReference>
<gene>
    <name evidence="22" type="primary">nuoG</name>
    <name evidence="22" type="ORF">BUANCORI2928_130</name>
</gene>
<dbReference type="GO" id="GO:0042773">
    <property type="term" value="P:ATP synthesis coupled electron transport"/>
    <property type="evidence" value="ECO:0007669"/>
    <property type="project" value="InterPro"/>
</dbReference>
<evidence type="ECO:0000256" key="10">
    <source>
        <dbReference type="ARBA" id="ARBA00023014"/>
    </source>
</evidence>
<dbReference type="InterPro" id="IPR006656">
    <property type="entry name" value="Mopterin_OxRdtase"/>
</dbReference>
<evidence type="ECO:0000259" key="21">
    <source>
        <dbReference type="PROSITE" id="PS51839"/>
    </source>
</evidence>
<evidence type="ECO:0000256" key="16">
    <source>
        <dbReference type="ARBA" id="ARBA00034078"/>
    </source>
</evidence>
<dbReference type="PANTHER" id="PTHR43105">
    <property type="entry name" value="RESPIRATORY NITRATE REDUCTASE"/>
    <property type="match status" value="1"/>
</dbReference>
<keyword evidence="5" id="KW-0001">2Fe-2S</keyword>
<evidence type="ECO:0000256" key="6">
    <source>
        <dbReference type="ARBA" id="ARBA00022719"/>
    </source>
</evidence>
<dbReference type="CDD" id="cd02788">
    <property type="entry name" value="MopB_CT_NDH-1_NuoG2-N7"/>
    <property type="match status" value="1"/>
</dbReference>
<dbReference type="RefSeq" id="WP_367681104.1">
    <property type="nucleotide sequence ID" value="NZ_OZ060371.1"/>
</dbReference>
<keyword evidence="6" id="KW-0874">Quinone</keyword>
<organism evidence="22">
    <name type="scientific">Buchnera aphidicola</name>
    <name type="common">Anoecia corni</name>
    <dbReference type="NCBI Taxonomy" id="2994477"/>
    <lineage>
        <taxon>Bacteria</taxon>
        <taxon>Pseudomonadati</taxon>
        <taxon>Pseudomonadota</taxon>
        <taxon>Gammaproteobacteria</taxon>
        <taxon>Enterobacterales</taxon>
        <taxon>Erwiniaceae</taxon>
        <taxon>Buchnera</taxon>
    </lineage>
</organism>
<dbReference type="PANTHER" id="PTHR43105:SF10">
    <property type="entry name" value="NADH-QUINONE OXIDOREDUCTASE SUBUNIT G"/>
    <property type="match status" value="1"/>
</dbReference>
<dbReference type="GO" id="GO:0048038">
    <property type="term" value="F:quinone binding"/>
    <property type="evidence" value="ECO:0007669"/>
    <property type="project" value="UniProtKB-KW"/>
</dbReference>
<accession>A0AAT9IGL2</accession>
<dbReference type="GO" id="GO:0046872">
    <property type="term" value="F:metal ion binding"/>
    <property type="evidence" value="ECO:0007669"/>
    <property type="project" value="UniProtKB-KW"/>
</dbReference>
<dbReference type="Pfam" id="PF13510">
    <property type="entry name" value="Fer2_4"/>
    <property type="match status" value="1"/>
</dbReference>
<dbReference type="PROSITE" id="PS00641">
    <property type="entry name" value="COMPLEX1_75K_1"/>
    <property type="match status" value="1"/>
</dbReference>
<comment type="catalytic activity">
    <reaction evidence="17">
        <text>a quinone + NADH + 5 H(+)(in) = a quinol + NAD(+) + 4 H(+)(out)</text>
        <dbReference type="Rhea" id="RHEA:57888"/>
        <dbReference type="ChEBI" id="CHEBI:15378"/>
        <dbReference type="ChEBI" id="CHEBI:24646"/>
        <dbReference type="ChEBI" id="CHEBI:57540"/>
        <dbReference type="ChEBI" id="CHEBI:57945"/>
        <dbReference type="ChEBI" id="CHEBI:132124"/>
    </reaction>
</comment>
<evidence type="ECO:0000259" key="20">
    <source>
        <dbReference type="PROSITE" id="PS51669"/>
    </source>
</evidence>
<comment type="function">
    <text evidence="12">NDH-1 shuttles electrons from NADH, via FMN and iron-sulfur (Fe-S) centers, to quinones in the respiratory chain. Couples the redox reaction to proton translocation (for every two electrons transferred, four hydrogen ions are translocated across the cytoplasmic membrane), and thus conserves the redox energy in a proton gradient.</text>
</comment>
<evidence type="ECO:0000256" key="9">
    <source>
        <dbReference type="ARBA" id="ARBA00023004"/>
    </source>
</evidence>
<dbReference type="SMART" id="SM00926">
    <property type="entry name" value="Molybdop_Fe4S4"/>
    <property type="match status" value="1"/>
</dbReference>